<evidence type="ECO:0008006" key="4">
    <source>
        <dbReference type="Google" id="ProtNLM"/>
    </source>
</evidence>
<dbReference type="PANTHER" id="PTHR46060">
    <property type="entry name" value="MARINER MOS1 TRANSPOSASE-LIKE PROTEIN"/>
    <property type="match status" value="1"/>
</dbReference>
<name>A0A2J7QUD4_9NEOP</name>
<gene>
    <name evidence="2" type="ORF">B7P43_G00714</name>
</gene>
<evidence type="ECO:0000256" key="1">
    <source>
        <dbReference type="SAM" id="MobiDB-lite"/>
    </source>
</evidence>
<evidence type="ECO:0000313" key="3">
    <source>
        <dbReference type="Proteomes" id="UP000235965"/>
    </source>
</evidence>
<dbReference type="Gene3D" id="3.30.420.10">
    <property type="entry name" value="Ribonuclease H-like superfamily/Ribonuclease H"/>
    <property type="match status" value="1"/>
</dbReference>
<evidence type="ECO:0000313" key="2">
    <source>
        <dbReference type="EMBL" id="PNF32191.1"/>
    </source>
</evidence>
<dbReference type="InParanoid" id="A0A2J7QUD4"/>
<feature type="region of interest" description="Disordered" evidence="1">
    <location>
        <begin position="56"/>
        <end position="77"/>
    </location>
</feature>
<dbReference type="GO" id="GO:0003676">
    <property type="term" value="F:nucleic acid binding"/>
    <property type="evidence" value="ECO:0007669"/>
    <property type="project" value="InterPro"/>
</dbReference>
<protein>
    <recommendedName>
        <fullName evidence="4">Mos1 transposase HTH domain-containing protein</fullName>
    </recommendedName>
</protein>
<sequence>MADNDMSFRQRAVIEFLVKEEIPAAEIQQRLQRAYGSVCMGARSVRRCVEHFKDGNTSIEDEPRSGRPRTASTERNKERVDEIIQDDRRVTVDTIARNLGIGHSAVQEMIESLGYRKVTKAGFTISSLKRNGTERKSMEWHHLHSSSKRKEKTVPSAAKTLHKLRRALRDKRPGRNIIILHENARPHTARLTLEAIAKSRVMSPQLAVGRQIRRRMSQTVTPGAGVGGAALIVARRCVAMPSEDVRYRRQPARTDTAEHGSRDCEASNKQRSKSKLSLDHSSNPENVPSKHQ</sequence>
<feature type="compositionally biased region" description="Basic and acidic residues" evidence="1">
    <location>
        <begin position="255"/>
        <end position="268"/>
    </location>
</feature>
<comment type="caution">
    <text evidence="2">The sequence shown here is derived from an EMBL/GenBank/DDBJ whole genome shotgun (WGS) entry which is preliminary data.</text>
</comment>
<feature type="region of interest" description="Disordered" evidence="1">
    <location>
        <begin position="135"/>
        <end position="155"/>
    </location>
</feature>
<dbReference type="PANTHER" id="PTHR46060:SF1">
    <property type="entry name" value="MARINER MOS1 TRANSPOSASE-LIKE PROTEIN"/>
    <property type="match status" value="1"/>
</dbReference>
<proteinExistence type="predicted"/>
<dbReference type="Proteomes" id="UP000235965">
    <property type="component" value="Unassembled WGS sequence"/>
</dbReference>
<accession>A0A2J7QUD4</accession>
<keyword evidence="3" id="KW-1185">Reference proteome</keyword>
<feature type="region of interest" description="Disordered" evidence="1">
    <location>
        <begin position="245"/>
        <end position="292"/>
    </location>
</feature>
<dbReference type="InterPro" id="IPR052709">
    <property type="entry name" value="Transposase-MT_Hybrid"/>
</dbReference>
<dbReference type="EMBL" id="NEVH01011186">
    <property type="protein sequence ID" value="PNF32191.1"/>
    <property type="molecule type" value="Genomic_DNA"/>
</dbReference>
<dbReference type="STRING" id="105785.A0A2J7QUD4"/>
<organism evidence="2 3">
    <name type="scientific">Cryptotermes secundus</name>
    <dbReference type="NCBI Taxonomy" id="105785"/>
    <lineage>
        <taxon>Eukaryota</taxon>
        <taxon>Metazoa</taxon>
        <taxon>Ecdysozoa</taxon>
        <taxon>Arthropoda</taxon>
        <taxon>Hexapoda</taxon>
        <taxon>Insecta</taxon>
        <taxon>Pterygota</taxon>
        <taxon>Neoptera</taxon>
        <taxon>Polyneoptera</taxon>
        <taxon>Dictyoptera</taxon>
        <taxon>Blattodea</taxon>
        <taxon>Blattoidea</taxon>
        <taxon>Termitoidae</taxon>
        <taxon>Kalotermitidae</taxon>
        <taxon>Cryptotermitinae</taxon>
        <taxon>Cryptotermes</taxon>
    </lineage>
</organism>
<dbReference type="InterPro" id="IPR036397">
    <property type="entry name" value="RNaseH_sf"/>
</dbReference>
<dbReference type="AlphaFoldDB" id="A0A2J7QUD4"/>
<reference evidence="2 3" key="1">
    <citation type="submission" date="2017-12" db="EMBL/GenBank/DDBJ databases">
        <title>Hemimetabolous genomes reveal molecular basis of termite eusociality.</title>
        <authorList>
            <person name="Harrison M.C."/>
            <person name="Jongepier E."/>
            <person name="Robertson H.M."/>
            <person name="Arning N."/>
            <person name="Bitard-Feildel T."/>
            <person name="Chao H."/>
            <person name="Childers C.P."/>
            <person name="Dinh H."/>
            <person name="Doddapaneni H."/>
            <person name="Dugan S."/>
            <person name="Gowin J."/>
            <person name="Greiner C."/>
            <person name="Han Y."/>
            <person name="Hu H."/>
            <person name="Hughes D.S.T."/>
            <person name="Huylmans A.-K."/>
            <person name="Kemena C."/>
            <person name="Kremer L.P.M."/>
            <person name="Lee S.L."/>
            <person name="Lopez-Ezquerra A."/>
            <person name="Mallet L."/>
            <person name="Monroy-Kuhn J.M."/>
            <person name="Moser A."/>
            <person name="Murali S.C."/>
            <person name="Muzny D.M."/>
            <person name="Otani S."/>
            <person name="Piulachs M.-D."/>
            <person name="Poelchau M."/>
            <person name="Qu J."/>
            <person name="Schaub F."/>
            <person name="Wada-Katsumata A."/>
            <person name="Worley K.C."/>
            <person name="Xie Q."/>
            <person name="Ylla G."/>
            <person name="Poulsen M."/>
            <person name="Gibbs R.A."/>
            <person name="Schal C."/>
            <person name="Richards S."/>
            <person name="Belles X."/>
            <person name="Korb J."/>
            <person name="Bornberg-Bauer E."/>
        </authorList>
    </citation>
    <scope>NUCLEOTIDE SEQUENCE [LARGE SCALE GENOMIC DNA]</scope>
    <source>
        <tissue evidence="2">Whole body</tissue>
    </source>
</reference>